<dbReference type="EMBL" id="RKKB01000003">
    <property type="protein sequence ID" value="RPA32494.1"/>
    <property type="molecule type" value="Genomic_DNA"/>
</dbReference>
<name>A0A3N4ETN3_9GAMM</name>
<reference evidence="2 4" key="1">
    <citation type="submission" date="2018-11" db="EMBL/GenBank/DDBJ databases">
        <title>Shewanella sp. M2.</title>
        <authorList>
            <person name="Hwang Y.J."/>
            <person name="Hwang C.Y."/>
        </authorList>
    </citation>
    <scope>NUCLEOTIDE SEQUENCE [LARGE SCALE GENOMIC DNA]</scope>
    <source>
        <strain evidence="2 4">M2</strain>
    </source>
</reference>
<dbReference type="RefSeq" id="WP_101033534.1">
    <property type="nucleotide sequence ID" value="NZ_CP034073.1"/>
</dbReference>
<proteinExistence type="predicted"/>
<dbReference type="KEGG" id="spsr:EGC80_05265"/>
<accession>A0A3N4ETN3</accession>
<dbReference type="AlphaFoldDB" id="A0A3N4ETN3"/>
<reference evidence="5" key="2">
    <citation type="submission" date="2018-11" db="EMBL/GenBank/DDBJ databases">
        <title>Shewanella sp. R106.</title>
        <authorList>
            <person name="Hwang Y.J."/>
            <person name="Hwang C.Y."/>
        </authorList>
    </citation>
    <scope>NUCLEOTIDE SEQUENCE [LARGE SCALE GENOMIC DNA]</scope>
    <source>
        <strain evidence="5">R106</strain>
    </source>
</reference>
<reference evidence="3" key="3">
    <citation type="submission" date="2018-11" db="EMBL/GenBank/DDBJ databases">
        <authorList>
            <person name="Hwang Y.J."/>
            <person name="Hwang C.Y."/>
        </authorList>
    </citation>
    <scope>NUCLEOTIDE SEQUENCE</scope>
    <source>
        <strain evidence="3">R106</strain>
    </source>
</reference>
<evidence type="ECO:0000313" key="2">
    <source>
        <dbReference type="EMBL" id="AZG34395.1"/>
    </source>
</evidence>
<gene>
    <name evidence="3" type="ORF">EGC77_11885</name>
    <name evidence="2" type="ORF">EGC80_05265</name>
</gene>
<organism evidence="3 5">
    <name type="scientific">Shewanella psychromarinicola</name>
    <dbReference type="NCBI Taxonomy" id="2487742"/>
    <lineage>
        <taxon>Bacteria</taxon>
        <taxon>Pseudomonadati</taxon>
        <taxon>Pseudomonadota</taxon>
        <taxon>Gammaproteobacteria</taxon>
        <taxon>Alteromonadales</taxon>
        <taxon>Shewanellaceae</taxon>
        <taxon>Shewanella</taxon>
    </lineage>
</organism>
<keyword evidence="4" id="KW-1185">Reference proteome</keyword>
<evidence type="ECO:0000313" key="4">
    <source>
        <dbReference type="Proteomes" id="UP000273778"/>
    </source>
</evidence>
<dbReference type="OrthoDB" id="6402855at2"/>
<evidence type="ECO:0000313" key="3">
    <source>
        <dbReference type="EMBL" id="RPA32494.1"/>
    </source>
</evidence>
<protein>
    <submittedName>
        <fullName evidence="3">Uncharacterized protein</fullName>
    </submittedName>
</protein>
<sequence length="68" mass="7546">MATKNNDDNPVDNSFEYAMSQRGNPVDDPLAAIKTMRLEQLAVCRLKAVKEMQAMGDKATKSKVKTDD</sequence>
<feature type="region of interest" description="Disordered" evidence="1">
    <location>
        <begin position="1"/>
        <end position="24"/>
    </location>
</feature>
<evidence type="ECO:0000256" key="1">
    <source>
        <dbReference type="SAM" id="MobiDB-lite"/>
    </source>
</evidence>
<dbReference type="Proteomes" id="UP000273778">
    <property type="component" value="Chromosome"/>
</dbReference>
<dbReference type="EMBL" id="CP034073">
    <property type="protein sequence ID" value="AZG34395.1"/>
    <property type="molecule type" value="Genomic_DNA"/>
</dbReference>
<evidence type="ECO:0000313" key="5">
    <source>
        <dbReference type="Proteomes" id="UP000278855"/>
    </source>
</evidence>
<dbReference type="Proteomes" id="UP000278855">
    <property type="component" value="Unassembled WGS sequence"/>
</dbReference>